<evidence type="ECO:0000313" key="2">
    <source>
        <dbReference type="Proteomes" id="UP000654257"/>
    </source>
</evidence>
<protein>
    <submittedName>
        <fullName evidence="1">Lipoprotein LprC</fullName>
    </submittedName>
</protein>
<reference evidence="1" key="2">
    <citation type="submission" date="2020-09" db="EMBL/GenBank/DDBJ databases">
        <authorList>
            <person name="Sun Q."/>
            <person name="Sedlacek I."/>
        </authorList>
    </citation>
    <scope>NUCLEOTIDE SEQUENCE</scope>
    <source>
        <strain evidence="1">CCM 7905</strain>
    </source>
</reference>
<dbReference type="Proteomes" id="UP000654257">
    <property type="component" value="Unassembled WGS sequence"/>
</dbReference>
<dbReference type="AlphaFoldDB" id="A0A917CTS7"/>
<comment type="caution">
    <text evidence="1">The sequence shown here is derived from an EMBL/GenBank/DDBJ whole genome shotgun (WGS) entry which is preliminary data.</text>
</comment>
<accession>A0A917CTS7</accession>
<name>A0A917CTS7_9NOCA</name>
<dbReference type="RefSeq" id="WP_229745773.1">
    <property type="nucleotide sequence ID" value="NZ_BMCU01000001.1"/>
</dbReference>
<proteinExistence type="predicted"/>
<dbReference type="Pfam" id="PF12079">
    <property type="entry name" value="DUF3558"/>
    <property type="match status" value="1"/>
</dbReference>
<dbReference type="PROSITE" id="PS51257">
    <property type="entry name" value="PROKAR_LIPOPROTEIN"/>
    <property type="match status" value="1"/>
</dbReference>
<organism evidence="1 2">
    <name type="scientific">Rhodococcoides trifolii</name>
    <dbReference type="NCBI Taxonomy" id="908250"/>
    <lineage>
        <taxon>Bacteria</taxon>
        <taxon>Bacillati</taxon>
        <taxon>Actinomycetota</taxon>
        <taxon>Actinomycetes</taxon>
        <taxon>Mycobacteriales</taxon>
        <taxon>Nocardiaceae</taxon>
        <taxon>Rhodococcoides</taxon>
    </lineage>
</organism>
<dbReference type="InterPro" id="IPR024520">
    <property type="entry name" value="DUF3558"/>
</dbReference>
<evidence type="ECO:0000313" key="1">
    <source>
        <dbReference type="EMBL" id="GGF96878.1"/>
    </source>
</evidence>
<sequence length="171" mass="17864">MRKTVVLIAAGLLLAGCGNTITGTPTAARVDLGDENFTNLLAECNAVTEEQIAQVVGGNQIDKGFLGAICRWDVAGATGAVHVTFDWFENGTLENEKTTNENLGWNVADVTVSSRKAIEIRQPDDPASCGVSAGAPGTGVIGWWVQYRPGSSSDPCVAATKLMQLALNLSA</sequence>
<keyword evidence="1" id="KW-0449">Lipoprotein</keyword>
<reference evidence="1" key="1">
    <citation type="journal article" date="2014" name="Int. J. Syst. Evol. Microbiol.">
        <title>Complete genome sequence of Corynebacterium casei LMG S-19264T (=DSM 44701T), isolated from a smear-ripened cheese.</title>
        <authorList>
            <consortium name="US DOE Joint Genome Institute (JGI-PGF)"/>
            <person name="Walter F."/>
            <person name="Albersmeier A."/>
            <person name="Kalinowski J."/>
            <person name="Ruckert C."/>
        </authorList>
    </citation>
    <scope>NUCLEOTIDE SEQUENCE</scope>
    <source>
        <strain evidence="1">CCM 7905</strain>
    </source>
</reference>
<keyword evidence="2" id="KW-1185">Reference proteome</keyword>
<gene>
    <name evidence="1" type="ORF">GCM10007304_08600</name>
</gene>
<dbReference type="EMBL" id="BMCU01000001">
    <property type="protein sequence ID" value="GGF96878.1"/>
    <property type="molecule type" value="Genomic_DNA"/>
</dbReference>